<gene>
    <name evidence="2" type="ORF">GHK48_01225</name>
</gene>
<feature type="region of interest" description="Disordered" evidence="1">
    <location>
        <begin position="1"/>
        <end position="32"/>
    </location>
</feature>
<evidence type="ECO:0000313" key="3">
    <source>
        <dbReference type="Proteomes" id="UP000466694"/>
    </source>
</evidence>
<comment type="caution">
    <text evidence="2">The sequence shown here is derived from an EMBL/GenBank/DDBJ whole genome shotgun (WGS) entry which is preliminary data.</text>
</comment>
<accession>A0A844A4G4</accession>
<reference evidence="2 3" key="1">
    <citation type="journal article" date="2013" name="Genome Biol.">
        <title>Comparative genomics of the core and accessory genomes of 48 Sinorhizobium strains comprising five genospecies.</title>
        <authorList>
            <person name="Sugawara M."/>
            <person name="Epstein B."/>
            <person name="Badgley B.D."/>
            <person name="Unno T."/>
            <person name="Xu L."/>
            <person name="Reese J."/>
            <person name="Gyaneshwar P."/>
            <person name="Denny R."/>
            <person name="Mudge J."/>
            <person name="Bharti A.K."/>
            <person name="Farmer A.D."/>
            <person name="May G.D."/>
            <person name="Woodward J.E."/>
            <person name="Medigue C."/>
            <person name="Vallenet D."/>
            <person name="Lajus A."/>
            <person name="Rouy Z."/>
            <person name="Martinez-Vaz B."/>
            <person name="Tiffin P."/>
            <person name="Young N.D."/>
            <person name="Sadowsky M.J."/>
        </authorList>
    </citation>
    <scope>NUCLEOTIDE SEQUENCE [LARGE SCALE GENOMIC DNA]</scope>
    <source>
        <strain evidence="2 3">USDA205</strain>
    </source>
</reference>
<evidence type="ECO:0000313" key="2">
    <source>
        <dbReference type="EMBL" id="MQX06992.1"/>
    </source>
</evidence>
<dbReference type="AlphaFoldDB" id="A0A844A4G4"/>
<organism evidence="2 3">
    <name type="scientific">Rhizobium fredii</name>
    <name type="common">Sinorhizobium fredii</name>
    <dbReference type="NCBI Taxonomy" id="380"/>
    <lineage>
        <taxon>Bacteria</taxon>
        <taxon>Pseudomonadati</taxon>
        <taxon>Pseudomonadota</taxon>
        <taxon>Alphaproteobacteria</taxon>
        <taxon>Hyphomicrobiales</taxon>
        <taxon>Rhizobiaceae</taxon>
        <taxon>Sinorhizobium/Ensifer group</taxon>
        <taxon>Sinorhizobium</taxon>
    </lineage>
</organism>
<dbReference type="RefSeq" id="WP_015633370.1">
    <property type="nucleotide sequence ID" value="NZ_JBGBZV010000001.1"/>
</dbReference>
<sequence length="86" mass="9567">MASSRNALKRNASASGKACTRKLKPQKSWSGKKQLAILDRYNLPTIRLRLKNSLDLRLTFDPTELRSQFASQLGVSDSNAALDPHL</sequence>
<protein>
    <submittedName>
        <fullName evidence="2">Uncharacterized protein</fullName>
    </submittedName>
</protein>
<evidence type="ECO:0000256" key="1">
    <source>
        <dbReference type="SAM" id="MobiDB-lite"/>
    </source>
</evidence>
<proteinExistence type="predicted"/>
<dbReference type="Proteomes" id="UP000466694">
    <property type="component" value="Unassembled WGS sequence"/>
</dbReference>
<name>A0A844A4G4_RHIFR</name>
<dbReference type="EMBL" id="WISZ01000029">
    <property type="protein sequence ID" value="MQX06992.1"/>
    <property type="molecule type" value="Genomic_DNA"/>
</dbReference>